<keyword evidence="3" id="KW-0732">Signal</keyword>
<evidence type="ECO:0000256" key="3">
    <source>
        <dbReference type="SAM" id="SignalP"/>
    </source>
</evidence>
<dbReference type="STRING" id="68775.A0A5C3M2I8"/>
<gene>
    <name evidence="4" type="ORF">BDQ12DRAFT_722432</name>
</gene>
<dbReference type="SFLD" id="SFLDG01021">
    <property type="entry name" value="Trichodiene_Synthase_Like"/>
    <property type="match status" value="1"/>
</dbReference>
<accession>A0A5C3M2I8</accession>
<dbReference type="AlphaFoldDB" id="A0A5C3M2I8"/>
<feature type="chain" id="PRO_5022925160" evidence="3">
    <location>
        <begin position="20"/>
        <end position="319"/>
    </location>
</feature>
<dbReference type="EMBL" id="ML213599">
    <property type="protein sequence ID" value="TFK39594.1"/>
    <property type="molecule type" value="Genomic_DNA"/>
</dbReference>
<dbReference type="SUPFAM" id="SSF48576">
    <property type="entry name" value="Terpenoid synthases"/>
    <property type="match status" value="1"/>
</dbReference>
<evidence type="ECO:0000256" key="2">
    <source>
        <dbReference type="ARBA" id="ARBA00023239"/>
    </source>
</evidence>
<keyword evidence="5" id="KW-1185">Reference proteome</keyword>
<sequence>MVWLLGYIFIGISLDRLLIQVNELQNSDIQNTISTFFSRCGIPYPTTILADVEFESACWEHAMQRAYPLHELGPFMEVGISIAMQAYSHLPNEEAKIFIALYTAFMSYLDDSCRDEKGVQRIRAFVERFSQNQPHKDEVLDNFASFLRDVFRHWKPLIATMILTATLNFFNSLVLDYETRTLKIDSLAHGYPGLMGWMSGVPVAYGMFAFPAEIPIEAHIQALSEIGDFTNYANDILSFYKEECDGESSNHISVVAMLRGLPKTIALALLAEETAAAHNRALHILKPHPEAYDAYEKYSHGYVQFHTTSSRYRLHELKL</sequence>
<proteinExistence type="inferred from homology"/>
<dbReference type="InterPro" id="IPR024652">
    <property type="entry name" value="Trichodiene_synth"/>
</dbReference>
<dbReference type="Pfam" id="PF06330">
    <property type="entry name" value="TRI5"/>
    <property type="match status" value="1"/>
</dbReference>
<dbReference type="SFLD" id="SFLDS00005">
    <property type="entry name" value="Isoprenoid_Synthase_Type_I"/>
    <property type="match status" value="1"/>
</dbReference>
<dbReference type="InterPro" id="IPR008949">
    <property type="entry name" value="Isoprenoid_synthase_dom_sf"/>
</dbReference>
<comment type="similarity">
    <text evidence="1">Belongs to the trichodiene synthase family.</text>
</comment>
<dbReference type="OrthoDB" id="2998174at2759"/>
<evidence type="ECO:0000313" key="5">
    <source>
        <dbReference type="Proteomes" id="UP000308652"/>
    </source>
</evidence>
<evidence type="ECO:0000256" key="1">
    <source>
        <dbReference type="ARBA" id="ARBA00007946"/>
    </source>
</evidence>
<reference evidence="4 5" key="1">
    <citation type="journal article" date="2019" name="Nat. Ecol. Evol.">
        <title>Megaphylogeny resolves global patterns of mushroom evolution.</title>
        <authorList>
            <person name="Varga T."/>
            <person name="Krizsan K."/>
            <person name="Foldi C."/>
            <person name="Dima B."/>
            <person name="Sanchez-Garcia M."/>
            <person name="Sanchez-Ramirez S."/>
            <person name="Szollosi G.J."/>
            <person name="Szarkandi J.G."/>
            <person name="Papp V."/>
            <person name="Albert L."/>
            <person name="Andreopoulos W."/>
            <person name="Angelini C."/>
            <person name="Antonin V."/>
            <person name="Barry K.W."/>
            <person name="Bougher N.L."/>
            <person name="Buchanan P."/>
            <person name="Buyck B."/>
            <person name="Bense V."/>
            <person name="Catcheside P."/>
            <person name="Chovatia M."/>
            <person name="Cooper J."/>
            <person name="Damon W."/>
            <person name="Desjardin D."/>
            <person name="Finy P."/>
            <person name="Geml J."/>
            <person name="Haridas S."/>
            <person name="Hughes K."/>
            <person name="Justo A."/>
            <person name="Karasinski D."/>
            <person name="Kautmanova I."/>
            <person name="Kiss B."/>
            <person name="Kocsube S."/>
            <person name="Kotiranta H."/>
            <person name="LaButti K.M."/>
            <person name="Lechner B.E."/>
            <person name="Liimatainen K."/>
            <person name="Lipzen A."/>
            <person name="Lukacs Z."/>
            <person name="Mihaltcheva S."/>
            <person name="Morgado L.N."/>
            <person name="Niskanen T."/>
            <person name="Noordeloos M.E."/>
            <person name="Ohm R.A."/>
            <person name="Ortiz-Santana B."/>
            <person name="Ovrebo C."/>
            <person name="Racz N."/>
            <person name="Riley R."/>
            <person name="Savchenko A."/>
            <person name="Shiryaev A."/>
            <person name="Soop K."/>
            <person name="Spirin V."/>
            <person name="Szebenyi C."/>
            <person name="Tomsovsky M."/>
            <person name="Tulloss R.E."/>
            <person name="Uehling J."/>
            <person name="Grigoriev I.V."/>
            <person name="Vagvolgyi C."/>
            <person name="Papp T."/>
            <person name="Martin F.M."/>
            <person name="Miettinen O."/>
            <person name="Hibbett D.S."/>
            <person name="Nagy L.G."/>
        </authorList>
    </citation>
    <scope>NUCLEOTIDE SEQUENCE [LARGE SCALE GENOMIC DNA]</scope>
    <source>
        <strain evidence="4 5">CBS 166.37</strain>
    </source>
</reference>
<dbReference type="Gene3D" id="1.10.600.10">
    <property type="entry name" value="Farnesyl Diphosphate Synthase"/>
    <property type="match status" value="1"/>
</dbReference>
<name>A0A5C3M2I8_9AGAR</name>
<organism evidence="4 5">
    <name type="scientific">Crucibulum laeve</name>
    <dbReference type="NCBI Taxonomy" id="68775"/>
    <lineage>
        <taxon>Eukaryota</taxon>
        <taxon>Fungi</taxon>
        <taxon>Dikarya</taxon>
        <taxon>Basidiomycota</taxon>
        <taxon>Agaricomycotina</taxon>
        <taxon>Agaricomycetes</taxon>
        <taxon>Agaricomycetidae</taxon>
        <taxon>Agaricales</taxon>
        <taxon>Agaricineae</taxon>
        <taxon>Nidulariaceae</taxon>
        <taxon>Crucibulum</taxon>
    </lineage>
</organism>
<dbReference type="GO" id="GO:0016838">
    <property type="term" value="F:carbon-oxygen lyase activity, acting on phosphates"/>
    <property type="evidence" value="ECO:0007669"/>
    <property type="project" value="InterPro"/>
</dbReference>
<evidence type="ECO:0000313" key="4">
    <source>
        <dbReference type="EMBL" id="TFK39594.1"/>
    </source>
</evidence>
<dbReference type="Proteomes" id="UP000308652">
    <property type="component" value="Unassembled WGS sequence"/>
</dbReference>
<feature type="signal peptide" evidence="3">
    <location>
        <begin position="1"/>
        <end position="19"/>
    </location>
</feature>
<keyword evidence="2" id="KW-0456">Lyase</keyword>
<protein>
    <submittedName>
        <fullName evidence="4">Isoprenoid synthase domain-containing protein</fullName>
    </submittedName>
</protein>